<sequence>MPDMPSIKPRLAYWRDQFTVLSVQRLEVSRTGEKVFRLFLFCKGRQIPVFLREAKVPCSGAPLPGERIAAQLRILNYPQQPHMMVQSMERI</sequence>
<comment type="caution">
    <text evidence="1">The sequence shown here is derived from an EMBL/GenBank/DDBJ whole genome shotgun (WGS) entry which is preliminary data.</text>
</comment>
<protein>
    <submittedName>
        <fullName evidence="1">Uncharacterized protein</fullName>
    </submittedName>
</protein>
<evidence type="ECO:0000313" key="1">
    <source>
        <dbReference type="EMBL" id="MDL0432329.1"/>
    </source>
</evidence>
<proteinExistence type="predicted"/>
<name>A0ABT7IGT8_9GAMM</name>
<dbReference type="EMBL" id="JASSVS010000007">
    <property type="protein sequence ID" value="MDL0432329.1"/>
    <property type="molecule type" value="Genomic_DNA"/>
</dbReference>
<dbReference type="RefSeq" id="WP_285391510.1">
    <property type="nucleotide sequence ID" value="NZ_JASSVS010000007.1"/>
</dbReference>
<evidence type="ECO:0000313" key="2">
    <source>
        <dbReference type="Proteomes" id="UP001227964"/>
    </source>
</evidence>
<gene>
    <name evidence="1" type="ORF">QPM17_14385</name>
</gene>
<accession>A0ABT7IGT8</accession>
<organism evidence="1 2">
    <name type="scientific">Marinobacter azerbaijanicus</name>
    <dbReference type="NCBI Taxonomy" id="3050455"/>
    <lineage>
        <taxon>Bacteria</taxon>
        <taxon>Pseudomonadati</taxon>
        <taxon>Pseudomonadota</taxon>
        <taxon>Gammaproteobacteria</taxon>
        <taxon>Pseudomonadales</taxon>
        <taxon>Marinobacteraceae</taxon>
        <taxon>Marinobacter</taxon>
    </lineage>
</organism>
<keyword evidence="2" id="KW-1185">Reference proteome</keyword>
<reference evidence="1 2" key="1">
    <citation type="submission" date="2023-06" db="EMBL/GenBank/DDBJ databases">
        <title>Marinobacter azerbaijanicus a moderately halophilic, isolated from Urmia Lake in Azerbaijan region of Iran.</title>
        <authorList>
            <person name="Sanchez-Porro C."/>
            <person name="Aghdam E.M."/>
            <person name="Saheb S.M."/>
            <person name="Tarhriz V."/>
            <person name="Kazemi E."/>
            <person name="Ammozegar M.A."/>
            <person name="Ventosa A."/>
            <person name="Hejazi M.S."/>
        </authorList>
    </citation>
    <scope>NUCLEOTIDE SEQUENCE [LARGE SCALE GENOMIC DNA]</scope>
    <source>
        <strain evidence="1 2">TBZ242</strain>
    </source>
</reference>
<dbReference type="Proteomes" id="UP001227964">
    <property type="component" value="Unassembled WGS sequence"/>
</dbReference>